<evidence type="ECO:0000256" key="2">
    <source>
        <dbReference type="ARBA" id="ARBA00022764"/>
    </source>
</evidence>
<evidence type="ECO:0000313" key="5">
    <source>
        <dbReference type="Proteomes" id="UP001224682"/>
    </source>
</evidence>
<gene>
    <name evidence="4" type="ORF">J2S75_004011</name>
</gene>
<keyword evidence="2" id="KW-0574">Periplasm</keyword>
<dbReference type="InterPro" id="IPR006059">
    <property type="entry name" value="SBP"/>
</dbReference>
<feature type="chain" id="PRO_5046826204" evidence="3">
    <location>
        <begin position="20"/>
        <end position="348"/>
    </location>
</feature>
<dbReference type="Gene3D" id="3.40.190.10">
    <property type="entry name" value="Periplasmic binding protein-like II"/>
    <property type="match status" value="2"/>
</dbReference>
<evidence type="ECO:0000256" key="3">
    <source>
        <dbReference type="SAM" id="SignalP"/>
    </source>
</evidence>
<proteinExistence type="predicted"/>
<protein>
    <submittedName>
        <fullName evidence="4">Iron(III) transport system substrate-binding protein</fullName>
    </submittedName>
</protein>
<dbReference type="SUPFAM" id="SSF53850">
    <property type="entry name" value="Periplasmic binding protein-like II"/>
    <property type="match status" value="1"/>
</dbReference>
<dbReference type="PANTHER" id="PTHR30006">
    <property type="entry name" value="THIAMINE-BINDING PERIPLASMIC PROTEIN-RELATED"/>
    <property type="match status" value="1"/>
</dbReference>
<keyword evidence="5" id="KW-1185">Reference proteome</keyword>
<evidence type="ECO:0000313" key="4">
    <source>
        <dbReference type="EMBL" id="MDQ0304961.1"/>
    </source>
</evidence>
<comment type="caution">
    <text evidence="4">The sequence shown here is derived from an EMBL/GenBank/DDBJ whole genome shotgun (WGS) entry which is preliminary data.</text>
</comment>
<keyword evidence="1 3" id="KW-0732">Signal</keyword>
<dbReference type="InterPro" id="IPR026045">
    <property type="entry name" value="Ferric-bd"/>
</dbReference>
<dbReference type="Pfam" id="PF13416">
    <property type="entry name" value="SBP_bac_8"/>
    <property type="match status" value="1"/>
</dbReference>
<reference evidence="4 5" key="1">
    <citation type="submission" date="2023-07" db="EMBL/GenBank/DDBJ databases">
        <title>Genomic Encyclopedia of Type Strains, Phase IV (KMG-IV): sequencing the most valuable type-strain genomes for metagenomic binning, comparative biology and taxonomic classification.</title>
        <authorList>
            <person name="Goeker M."/>
        </authorList>
    </citation>
    <scope>NUCLEOTIDE SEQUENCE [LARGE SCALE GENOMIC DNA]</scope>
    <source>
        <strain evidence="4 5">DSM 2457</strain>
    </source>
</reference>
<dbReference type="PIRSF" id="PIRSF002825">
    <property type="entry name" value="CfbpA"/>
    <property type="match status" value="1"/>
</dbReference>
<feature type="signal peptide" evidence="3">
    <location>
        <begin position="1"/>
        <end position="19"/>
    </location>
</feature>
<dbReference type="EMBL" id="JAUSUI010000010">
    <property type="protein sequence ID" value="MDQ0304961.1"/>
    <property type="molecule type" value="Genomic_DNA"/>
</dbReference>
<sequence>MKKSLQYLFWHIAICIALAAPTAKGADNSLLTSNSPDRLAKLEAAAKAEGGFTLYTSLAKSDVDALSKPFEDKYGIKVTVWRAGSDQILQRTVQEQKAGRRSVDAIHTSSPELEALSREGMLQPLNSPRFAELRPGSMPASKTWVGTFLAVWVQAYNTDRIKAGDLPKSYEDLLDRRWKNKLGYEASDIDWFITVLQIMGEERGLNFFRKLVGTNGLSIRKGHSLLNNLVAAGEVPLGLTVYNYMPAQAKAKGAPIDWTVIEPAVARASGVAVVKNAEHPNAAALFAEYMLSDGQKILTTLDYVPTSTKVTSPMKDVEIRVADPAVTLDGFNKWDPLYKKLVLDGKAD</sequence>
<organism evidence="4 5">
    <name type="scientific">Ancylobacter polymorphus</name>
    <dbReference type="NCBI Taxonomy" id="223390"/>
    <lineage>
        <taxon>Bacteria</taxon>
        <taxon>Pseudomonadati</taxon>
        <taxon>Pseudomonadota</taxon>
        <taxon>Alphaproteobacteria</taxon>
        <taxon>Hyphomicrobiales</taxon>
        <taxon>Xanthobacteraceae</taxon>
        <taxon>Ancylobacter</taxon>
    </lineage>
</organism>
<name>A0ABU0BI25_9HYPH</name>
<dbReference type="Proteomes" id="UP001224682">
    <property type="component" value="Unassembled WGS sequence"/>
</dbReference>
<evidence type="ECO:0000256" key="1">
    <source>
        <dbReference type="ARBA" id="ARBA00022729"/>
    </source>
</evidence>
<dbReference type="RefSeq" id="WP_307022555.1">
    <property type="nucleotide sequence ID" value="NZ_JAUSUI010000010.1"/>
</dbReference>
<accession>A0ABU0BI25</accession>